<dbReference type="AlphaFoldDB" id="A0A653C6L8"/>
<keyword evidence="2" id="KW-1185">Reference proteome</keyword>
<dbReference type="EMBL" id="CAACVG010007057">
    <property type="protein sequence ID" value="VEN43403.1"/>
    <property type="molecule type" value="Genomic_DNA"/>
</dbReference>
<evidence type="ECO:0000313" key="1">
    <source>
        <dbReference type="EMBL" id="VEN43403.1"/>
    </source>
</evidence>
<name>A0A653C6L8_CALMS</name>
<reference evidence="1 2" key="1">
    <citation type="submission" date="2019-01" db="EMBL/GenBank/DDBJ databases">
        <authorList>
            <person name="Sayadi A."/>
        </authorList>
    </citation>
    <scope>NUCLEOTIDE SEQUENCE [LARGE SCALE GENOMIC DNA]</scope>
</reference>
<protein>
    <submittedName>
        <fullName evidence="1">Uncharacterized protein</fullName>
    </submittedName>
</protein>
<proteinExistence type="predicted"/>
<organism evidence="1 2">
    <name type="scientific">Callosobruchus maculatus</name>
    <name type="common">Southern cowpea weevil</name>
    <name type="synonym">Pulse bruchid</name>
    <dbReference type="NCBI Taxonomy" id="64391"/>
    <lineage>
        <taxon>Eukaryota</taxon>
        <taxon>Metazoa</taxon>
        <taxon>Ecdysozoa</taxon>
        <taxon>Arthropoda</taxon>
        <taxon>Hexapoda</taxon>
        <taxon>Insecta</taxon>
        <taxon>Pterygota</taxon>
        <taxon>Neoptera</taxon>
        <taxon>Endopterygota</taxon>
        <taxon>Coleoptera</taxon>
        <taxon>Polyphaga</taxon>
        <taxon>Cucujiformia</taxon>
        <taxon>Chrysomeloidea</taxon>
        <taxon>Chrysomelidae</taxon>
        <taxon>Bruchinae</taxon>
        <taxon>Bruchini</taxon>
        <taxon>Callosobruchus</taxon>
    </lineage>
</organism>
<accession>A0A653C6L8</accession>
<gene>
    <name evidence="1" type="ORF">CALMAC_LOCUS6556</name>
</gene>
<evidence type="ECO:0000313" key="2">
    <source>
        <dbReference type="Proteomes" id="UP000410492"/>
    </source>
</evidence>
<sequence>MQSTLNVHVQKLQTSHAAVQVCTVNIQSIR</sequence>
<dbReference type="Proteomes" id="UP000410492">
    <property type="component" value="Unassembled WGS sequence"/>
</dbReference>